<feature type="compositionally biased region" description="Polar residues" evidence="1">
    <location>
        <begin position="1"/>
        <end position="17"/>
    </location>
</feature>
<dbReference type="Proteomes" id="UP001151760">
    <property type="component" value="Unassembled WGS sequence"/>
</dbReference>
<evidence type="ECO:0000313" key="2">
    <source>
        <dbReference type="EMBL" id="GJT63159.1"/>
    </source>
</evidence>
<protein>
    <submittedName>
        <fullName evidence="2">Uncharacterized protein</fullName>
    </submittedName>
</protein>
<organism evidence="2 3">
    <name type="scientific">Tanacetum coccineum</name>
    <dbReference type="NCBI Taxonomy" id="301880"/>
    <lineage>
        <taxon>Eukaryota</taxon>
        <taxon>Viridiplantae</taxon>
        <taxon>Streptophyta</taxon>
        <taxon>Embryophyta</taxon>
        <taxon>Tracheophyta</taxon>
        <taxon>Spermatophyta</taxon>
        <taxon>Magnoliopsida</taxon>
        <taxon>eudicotyledons</taxon>
        <taxon>Gunneridae</taxon>
        <taxon>Pentapetalae</taxon>
        <taxon>asterids</taxon>
        <taxon>campanulids</taxon>
        <taxon>Asterales</taxon>
        <taxon>Asteraceae</taxon>
        <taxon>Asteroideae</taxon>
        <taxon>Anthemideae</taxon>
        <taxon>Anthemidinae</taxon>
        <taxon>Tanacetum</taxon>
    </lineage>
</organism>
<feature type="region of interest" description="Disordered" evidence="1">
    <location>
        <begin position="178"/>
        <end position="202"/>
    </location>
</feature>
<dbReference type="EMBL" id="BQNB010017436">
    <property type="protein sequence ID" value="GJT63159.1"/>
    <property type="molecule type" value="Genomic_DNA"/>
</dbReference>
<evidence type="ECO:0000256" key="1">
    <source>
        <dbReference type="SAM" id="MobiDB-lite"/>
    </source>
</evidence>
<sequence>MQAQTRSEGVSNLSSDPPLSGCHTLGCGEDIMEHQIELTDNVRNIPHDLPLPRVNTPRSDEGSLELNELMDLVTKLSHRVFDLEKVKTTQEKRQSLGMVFVQEKDAKNQGKIGTDDIEVVKRSGDTEVLDTKKAVNTAGKGTLIKTKEEKPKEKGVAIKDVEDSSRPVRSITTLQPLPTIDPKDKGKGILQDTKSMEKTNKKVQVDAHIERDAEIALRLQAELDEELRARIDADYELVLDDIISSP</sequence>
<comment type="caution">
    <text evidence="2">The sequence shown here is derived from an EMBL/GenBank/DDBJ whole genome shotgun (WGS) entry which is preliminary data.</text>
</comment>
<name>A0ABQ5FJB3_9ASTR</name>
<proteinExistence type="predicted"/>
<evidence type="ECO:0000313" key="3">
    <source>
        <dbReference type="Proteomes" id="UP001151760"/>
    </source>
</evidence>
<keyword evidence="3" id="KW-1185">Reference proteome</keyword>
<reference evidence="2" key="2">
    <citation type="submission" date="2022-01" db="EMBL/GenBank/DDBJ databases">
        <authorList>
            <person name="Yamashiro T."/>
            <person name="Shiraishi A."/>
            <person name="Satake H."/>
            <person name="Nakayama K."/>
        </authorList>
    </citation>
    <scope>NUCLEOTIDE SEQUENCE</scope>
</reference>
<feature type="region of interest" description="Disordered" evidence="1">
    <location>
        <begin position="1"/>
        <end position="21"/>
    </location>
</feature>
<gene>
    <name evidence="2" type="ORF">Tco_1006692</name>
</gene>
<accession>A0ABQ5FJB3</accession>
<reference evidence="2" key="1">
    <citation type="journal article" date="2022" name="Int. J. Mol. Sci.">
        <title>Draft Genome of Tanacetum Coccineum: Genomic Comparison of Closely Related Tanacetum-Family Plants.</title>
        <authorList>
            <person name="Yamashiro T."/>
            <person name="Shiraishi A."/>
            <person name="Nakayama K."/>
            <person name="Satake H."/>
        </authorList>
    </citation>
    <scope>NUCLEOTIDE SEQUENCE</scope>
</reference>